<accession>A0AAN6TXC9</accession>
<evidence type="ECO:0000259" key="5">
    <source>
        <dbReference type="PROSITE" id="PS51039"/>
    </source>
</evidence>
<proteinExistence type="predicted"/>
<dbReference type="GeneID" id="87830025"/>
<evidence type="ECO:0000313" key="6">
    <source>
        <dbReference type="EMBL" id="KAK4122404.1"/>
    </source>
</evidence>
<reference evidence="6" key="2">
    <citation type="submission" date="2023-05" db="EMBL/GenBank/DDBJ databases">
        <authorList>
            <consortium name="Lawrence Berkeley National Laboratory"/>
            <person name="Steindorff A."/>
            <person name="Hensen N."/>
            <person name="Bonometti L."/>
            <person name="Westerberg I."/>
            <person name="Brannstrom I.O."/>
            <person name="Guillou S."/>
            <person name="Cros-Aarteil S."/>
            <person name="Calhoun S."/>
            <person name="Haridas S."/>
            <person name="Kuo A."/>
            <person name="Mondo S."/>
            <person name="Pangilinan J."/>
            <person name="Riley R."/>
            <person name="Labutti K."/>
            <person name="Andreopoulos B."/>
            <person name="Lipzen A."/>
            <person name="Chen C."/>
            <person name="Yanf M."/>
            <person name="Daum C."/>
            <person name="Ng V."/>
            <person name="Clum A."/>
            <person name="Ohm R."/>
            <person name="Martin F."/>
            <person name="Silar P."/>
            <person name="Natvig D."/>
            <person name="Lalanne C."/>
            <person name="Gautier V."/>
            <person name="Ament-Velasquez S.L."/>
            <person name="Kruys A."/>
            <person name="Hutchinson M.I."/>
            <person name="Powell A.J."/>
            <person name="Barry K."/>
            <person name="Miller A.N."/>
            <person name="Grigoriev I.V."/>
            <person name="Debuchy R."/>
            <person name="Gladieux P."/>
            <person name="Thoren M.H."/>
            <person name="Johannesson H."/>
        </authorList>
    </citation>
    <scope>NUCLEOTIDE SEQUENCE</scope>
    <source>
        <strain evidence="6">CBS 731.68</strain>
    </source>
</reference>
<gene>
    <name evidence="6" type="ORF">N657DRAFT_647097</name>
</gene>
<dbReference type="Proteomes" id="UP001302602">
    <property type="component" value="Unassembled WGS sequence"/>
</dbReference>
<evidence type="ECO:0000313" key="7">
    <source>
        <dbReference type="Proteomes" id="UP001302602"/>
    </source>
</evidence>
<protein>
    <recommendedName>
        <fullName evidence="5">AN1-type domain-containing protein</fullName>
    </recommendedName>
</protein>
<dbReference type="Pfam" id="PF01428">
    <property type="entry name" value="zf-AN1"/>
    <property type="match status" value="1"/>
</dbReference>
<dbReference type="PROSITE" id="PS51039">
    <property type="entry name" value="ZF_AN1"/>
    <property type="match status" value="1"/>
</dbReference>
<keyword evidence="7" id="KW-1185">Reference proteome</keyword>
<keyword evidence="3" id="KW-0862">Zinc</keyword>
<evidence type="ECO:0000256" key="4">
    <source>
        <dbReference type="PROSITE-ProRule" id="PRU00449"/>
    </source>
</evidence>
<dbReference type="RefSeq" id="XP_062646175.1">
    <property type="nucleotide sequence ID" value="XM_062793256.1"/>
</dbReference>
<sequence length="204" mass="22665">MYGTSTFDPWPPLFTPSCPVQGFRPLSSFACFLLASYPDVGHLIEPGIITPRERLPPLYNSDGVSSLTAPLACTTSFQPTHPGDRRFLSTITPTHTRTVILQTTGPSISQPFHLPTRPTGIHCHLSLPTNQATNMAKLRCSFEGCKKAAERYVGDCTFCQGHFCSSHRLLEDHKCQNLEDCKKEAFEQNANQLNKERTQVIKTA</sequence>
<dbReference type="GO" id="GO:0008270">
    <property type="term" value="F:zinc ion binding"/>
    <property type="evidence" value="ECO:0007669"/>
    <property type="project" value="UniProtKB-KW"/>
</dbReference>
<name>A0AAN6TXC9_9PEZI</name>
<evidence type="ECO:0000256" key="3">
    <source>
        <dbReference type="ARBA" id="ARBA00022833"/>
    </source>
</evidence>
<organism evidence="6 7">
    <name type="scientific">Parathielavia appendiculata</name>
    <dbReference type="NCBI Taxonomy" id="2587402"/>
    <lineage>
        <taxon>Eukaryota</taxon>
        <taxon>Fungi</taxon>
        <taxon>Dikarya</taxon>
        <taxon>Ascomycota</taxon>
        <taxon>Pezizomycotina</taxon>
        <taxon>Sordariomycetes</taxon>
        <taxon>Sordariomycetidae</taxon>
        <taxon>Sordariales</taxon>
        <taxon>Chaetomiaceae</taxon>
        <taxon>Parathielavia</taxon>
    </lineage>
</organism>
<dbReference type="InterPro" id="IPR035896">
    <property type="entry name" value="AN1-like_Znf"/>
</dbReference>
<evidence type="ECO:0000256" key="1">
    <source>
        <dbReference type="ARBA" id="ARBA00022723"/>
    </source>
</evidence>
<dbReference type="SMART" id="SM00154">
    <property type="entry name" value="ZnF_AN1"/>
    <property type="match status" value="1"/>
</dbReference>
<dbReference type="AlphaFoldDB" id="A0AAN6TXC9"/>
<dbReference type="InterPro" id="IPR000058">
    <property type="entry name" value="Znf_AN1"/>
</dbReference>
<dbReference type="EMBL" id="MU853231">
    <property type="protein sequence ID" value="KAK4122404.1"/>
    <property type="molecule type" value="Genomic_DNA"/>
</dbReference>
<feature type="domain" description="AN1-type" evidence="5">
    <location>
        <begin position="134"/>
        <end position="183"/>
    </location>
</feature>
<keyword evidence="2 4" id="KW-0863">Zinc-finger</keyword>
<dbReference type="SUPFAM" id="SSF118310">
    <property type="entry name" value="AN1-like Zinc finger"/>
    <property type="match status" value="1"/>
</dbReference>
<keyword evidence="1" id="KW-0479">Metal-binding</keyword>
<reference evidence="6" key="1">
    <citation type="journal article" date="2023" name="Mol. Phylogenet. Evol.">
        <title>Genome-scale phylogeny and comparative genomics of the fungal order Sordariales.</title>
        <authorList>
            <person name="Hensen N."/>
            <person name="Bonometti L."/>
            <person name="Westerberg I."/>
            <person name="Brannstrom I.O."/>
            <person name="Guillou S."/>
            <person name="Cros-Aarteil S."/>
            <person name="Calhoun S."/>
            <person name="Haridas S."/>
            <person name="Kuo A."/>
            <person name="Mondo S."/>
            <person name="Pangilinan J."/>
            <person name="Riley R."/>
            <person name="LaButti K."/>
            <person name="Andreopoulos B."/>
            <person name="Lipzen A."/>
            <person name="Chen C."/>
            <person name="Yan M."/>
            <person name="Daum C."/>
            <person name="Ng V."/>
            <person name="Clum A."/>
            <person name="Steindorff A."/>
            <person name="Ohm R.A."/>
            <person name="Martin F."/>
            <person name="Silar P."/>
            <person name="Natvig D.O."/>
            <person name="Lalanne C."/>
            <person name="Gautier V."/>
            <person name="Ament-Velasquez S.L."/>
            <person name="Kruys A."/>
            <person name="Hutchinson M.I."/>
            <person name="Powell A.J."/>
            <person name="Barry K."/>
            <person name="Miller A.N."/>
            <person name="Grigoriev I.V."/>
            <person name="Debuchy R."/>
            <person name="Gladieux P."/>
            <person name="Hiltunen Thoren M."/>
            <person name="Johannesson H."/>
        </authorList>
    </citation>
    <scope>NUCLEOTIDE SEQUENCE</scope>
    <source>
        <strain evidence="6">CBS 731.68</strain>
    </source>
</reference>
<dbReference type="Gene3D" id="4.10.1110.10">
    <property type="entry name" value="AN1-like Zinc finger"/>
    <property type="match status" value="1"/>
</dbReference>
<evidence type="ECO:0000256" key="2">
    <source>
        <dbReference type="ARBA" id="ARBA00022771"/>
    </source>
</evidence>
<comment type="caution">
    <text evidence="6">The sequence shown here is derived from an EMBL/GenBank/DDBJ whole genome shotgun (WGS) entry which is preliminary data.</text>
</comment>